<evidence type="ECO:0000256" key="8">
    <source>
        <dbReference type="RuleBase" id="RU003857"/>
    </source>
</evidence>
<comment type="subcellular location">
    <subcellularLocation>
        <location evidence="1">Membrane</location>
        <topology evidence="1">Multi-pass membrane protein</topology>
    </subcellularLocation>
</comment>
<evidence type="ECO:0000259" key="11">
    <source>
        <dbReference type="Pfam" id="PF07885"/>
    </source>
</evidence>
<dbReference type="InterPro" id="IPR003280">
    <property type="entry name" value="2pore_dom_K_chnl"/>
</dbReference>
<evidence type="ECO:0000256" key="6">
    <source>
        <dbReference type="ARBA" id="ARBA00023136"/>
    </source>
</evidence>
<feature type="region of interest" description="Disordered" evidence="9">
    <location>
        <begin position="1426"/>
        <end position="1451"/>
    </location>
</feature>
<keyword evidence="7 8" id="KW-0407">Ion channel</keyword>
<keyword evidence="2 8" id="KW-0813">Transport</keyword>
<dbReference type="Pfam" id="PF07885">
    <property type="entry name" value="Ion_trans_2"/>
    <property type="match status" value="2"/>
</dbReference>
<feature type="transmembrane region" description="Helical" evidence="10">
    <location>
        <begin position="206"/>
        <end position="225"/>
    </location>
</feature>
<feature type="transmembrane region" description="Helical" evidence="10">
    <location>
        <begin position="311"/>
        <end position="333"/>
    </location>
</feature>
<evidence type="ECO:0000256" key="1">
    <source>
        <dbReference type="ARBA" id="ARBA00004141"/>
    </source>
</evidence>
<comment type="similarity">
    <text evidence="8">Belongs to the two pore domain potassium channel (TC 1.A.1.8) family.</text>
</comment>
<evidence type="ECO:0000256" key="9">
    <source>
        <dbReference type="SAM" id="MobiDB-lite"/>
    </source>
</evidence>
<dbReference type="PRINTS" id="PR01333">
    <property type="entry name" value="2POREKCHANEL"/>
</dbReference>
<keyword evidence="5 8" id="KW-0406">Ion transport</keyword>
<dbReference type="WBParaSite" id="PTRK_0001160300.1">
    <property type="protein sequence ID" value="PTRK_0001160300.1"/>
    <property type="gene ID" value="PTRK_0001160300"/>
</dbReference>
<evidence type="ECO:0000313" key="12">
    <source>
        <dbReference type="Proteomes" id="UP000038045"/>
    </source>
</evidence>
<feature type="transmembrane region" description="Helical" evidence="10">
    <location>
        <begin position="64"/>
        <end position="82"/>
    </location>
</feature>
<dbReference type="Gene3D" id="1.10.287.70">
    <property type="match status" value="1"/>
</dbReference>
<feature type="transmembrane region" description="Helical" evidence="10">
    <location>
        <begin position="176"/>
        <end position="194"/>
    </location>
</feature>
<evidence type="ECO:0000256" key="2">
    <source>
        <dbReference type="ARBA" id="ARBA00022448"/>
    </source>
</evidence>
<evidence type="ECO:0000256" key="4">
    <source>
        <dbReference type="ARBA" id="ARBA00022989"/>
    </source>
</evidence>
<proteinExistence type="inferred from homology"/>
<feature type="domain" description="Potassium channel" evidence="11">
    <location>
        <begin position="293"/>
        <end position="363"/>
    </location>
</feature>
<keyword evidence="12" id="KW-1185">Reference proteome</keyword>
<feature type="region of interest" description="Disordered" evidence="9">
    <location>
        <begin position="1378"/>
        <end position="1409"/>
    </location>
</feature>
<dbReference type="Proteomes" id="UP000038045">
    <property type="component" value="Unplaced"/>
</dbReference>
<dbReference type="GO" id="GO:0022841">
    <property type="term" value="F:potassium ion leak channel activity"/>
    <property type="evidence" value="ECO:0007669"/>
    <property type="project" value="TreeGrafter"/>
</dbReference>
<evidence type="ECO:0000256" key="7">
    <source>
        <dbReference type="ARBA" id="ARBA00023303"/>
    </source>
</evidence>
<feature type="compositionally biased region" description="Basic and acidic residues" evidence="9">
    <location>
        <begin position="1398"/>
        <end position="1409"/>
    </location>
</feature>
<keyword evidence="3 8" id="KW-0812">Transmembrane</keyword>
<feature type="transmembrane region" description="Helical" evidence="10">
    <location>
        <begin position="287"/>
        <end position="305"/>
    </location>
</feature>
<organism evidence="12 13">
    <name type="scientific">Parastrongyloides trichosuri</name>
    <name type="common">Possum-specific nematode worm</name>
    <dbReference type="NCBI Taxonomy" id="131310"/>
    <lineage>
        <taxon>Eukaryota</taxon>
        <taxon>Metazoa</taxon>
        <taxon>Ecdysozoa</taxon>
        <taxon>Nematoda</taxon>
        <taxon>Chromadorea</taxon>
        <taxon>Rhabditida</taxon>
        <taxon>Tylenchina</taxon>
        <taxon>Panagrolaimomorpha</taxon>
        <taxon>Strongyloidoidea</taxon>
        <taxon>Strongyloididae</taxon>
        <taxon>Parastrongyloides</taxon>
    </lineage>
</organism>
<evidence type="ECO:0000313" key="13">
    <source>
        <dbReference type="WBParaSite" id="PTRK_0001160300.1"/>
    </source>
</evidence>
<sequence>MARTNHGLSINIEQKYNSFISDDDDKSNDNENSQETIHFKKSYSSNLIYKLLIRFKNFIFQLKLLFIIVLYSILGGMLFIYLEKDSDLASKQESYNYHLVARDMLFHDIKKIHIENREDREHRWKEAILEFESNINVSPPSLETSWTFSMAIFYAGTIYTTIGYGNIACSTSIGRVVSIIYAFIGIPIFLIILNNLNEFLLKKIKLISILFEDTVFYYSIKIGLLKLQGEKRIRRYQTIRKKKDFGGYLENELLEFSKLTDSKETRIDVESQENESITKTFVHDPPILTGVFVTLIWIFLSAGLFCLWEDWTYGSSAYFIFISLLTIGFGDMYPVNKPELFCWAFGAVIVGLSLVTVCISLCQEKVELLYKAILDKMLEDYIKALESGDPNALKDAMSSFGGKAKFIMPLISKSKGVKMMEDLKTNAKEKGIDLPPSMTSVNPETGRPNFVDTNKNELDNFIKKASVNAEKVVNESKVQKGPIKTVFFENLQIQTDDSLLKTLIEEKRNNFYNNRKNVNDVIIQTDNKRNVDCEMQTDVKQLTINCGVQPEVSYLTKQSHIENNKMGIYNCEKTLEEKKNDENIFINFMKDTASDPIFTTKHKNIGLQTKGKVTKSRRSQTRFTGIVKTNRNVKGQLTSDESDLEVDEDKIDNDGMTKKEKRHLKKILVEIRRGVNYEEENGNSKGKFILNSEEETVLLMKELENYRINKGIWNPITISKDVGNYNYELTSDYQGNTITENVHSPNNIKDQKIIDESSLHKESWMKTNNLEKVDLLQKSLQNFDNGKLSNILNETNDVDNKALLIEQQLLDSKQSNITALNNEKDKECTDDLKDAALANVILLNKNIENNGNSQLSSQNSKNESIIRRVSSKNGKYEEITVNIRLIKKFKKEENKFMTSSEKEYITKLTADGGLLLTDFSDSDGEIGDTKKNELRKLGDGFSSEDDNLSIEELFTNGWSQTEWKFEYKNKDIIYSDKECQFDKDIEKTSIFEKNCQTDVKYFNNIDIQTNILNILDNQCQTEKINFNDMDCQTYVESIDSSTQEPFRDPKLFDGIYTKDVGIETSYKCGNFTSQYNYTPPSKESYTQYICDNADFGHQYVYKVNTLSMETQAKIESVDFNSQYTYTPLTVSKESQVSCRKKETNTQTEIKFYEEQGVQFNVEKIDVETQVGFDDRIISSHTSLKNLSLREGIKQSVEDISKILVIENIEEDVSLKPKFTLFNNSVKLKETKTKPLTREEKKRMFSTHSSYQIDIDDEDINTEDFHSNIEAQQHDKKFAYMKFSKGAISKVYKDESFIQRTNIEICNIDQKTANKKGEKPDNVIDVGIQTGVLARVQHIYGDGKKDSGSNDPSNIASPEFQKVNLKKTHAIDDKGVYRSVDITPPTSPSAVTLRKHSSIKKDRPSKKYGEHLLKFNKETSVPNLIKSFSSQEDQDESNIKKKNEHTKKSKDL</sequence>
<reference evidence="13" key="1">
    <citation type="submission" date="2017-02" db="UniProtKB">
        <authorList>
            <consortium name="WormBaseParasite"/>
        </authorList>
    </citation>
    <scope>IDENTIFICATION</scope>
</reference>
<evidence type="ECO:0000256" key="3">
    <source>
        <dbReference type="ARBA" id="ARBA00022692"/>
    </source>
</evidence>
<feature type="compositionally biased region" description="Basic residues" evidence="9">
    <location>
        <begin position="1439"/>
        <end position="1451"/>
    </location>
</feature>
<accession>A0A0N4ZSX1</accession>
<dbReference type="InterPro" id="IPR013099">
    <property type="entry name" value="K_chnl_dom"/>
</dbReference>
<dbReference type="GO" id="GO:0015271">
    <property type="term" value="F:outward rectifier potassium channel activity"/>
    <property type="evidence" value="ECO:0007669"/>
    <property type="project" value="TreeGrafter"/>
</dbReference>
<protein>
    <submittedName>
        <fullName evidence="13">Potassium channel subfamily K member 18</fullName>
    </submittedName>
</protein>
<feature type="transmembrane region" description="Helical" evidence="10">
    <location>
        <begin position="340"/>
        <end position="361"/>
    </location>
</feature>
<keyword evidence="6 10" id="KW-0472">Membrane</keyword>
<evidence type="ECO:0000256" key="5">
    <source>
        <dbReference type="ARBA" id="ARBA00023065"/>
    </source>
</evidence>
<keyword evidence="4 10" id="KW-1133">Transmembrane helix</keyword>
<dbReference type="PANTHER" id="PTHR11003:SF61">
    <property type="entry name" value="POTASSIUM CHANNEL DOMAIN-CONTAINING PROTEIN"/>
    <property type="match status" value="1"/>
</dbReference>
<feature type="domain" description="Potassium channel" evidence="11">
    <location>
        <begin position="145"/>
        <end position="201"/>
    </location>
</feature>
<dbReference type="SUPFAM" id="SSF81324">
    <property type="entry name" value="Voltage-gated potassium channels"/>
    <property type="match status" value="2"/>
</dbReference>
<dbReference type="STRING" id="131310.A0A0N4ZSX1"/>
<name>A0A0N4ZSX1_PARTI</name>
<feature type="transmembrane region" description="Helical" evidence="10">
    <location>
        <begin position="146"/>
        <end position="164"/>
    </location>
</feature>
<dbReference type="GO" id="GO:0005886">
    <property type="term" value="C:plasma membrane"/>
    <property type="evidence" value="ECO:0007669"/>
    <property type="project" value="TreeGrafter"/>
</dbReference>
<dbReference type="PANTHER" id="PTHR11003">
    <property type="entry name" value="POTASSIUM CHANNEL, SUBFAMILY K"/>
    <property type="match status" value="1"/>
</dbReference>
<dbReference type="GO" id="GO:0030322">
    <property type="term" value="P:stabilization of membrane potential"/>
    <property type="evidence" value="ECO:0007669"/>
    <property type="project" value="TreeGrafter"/>
</dbReference>
<evidence type="ECO:0000256" key="10">
    <source>
        <dbReference type="SAM" id="Phobius"/>
    </source>
</evidence>